<dbReference type="InterPro" id="IPR044068">
    <property type="entry name" value="CB"/>
</dbReference>
<evidence type="ECO:0000256" key="4">
    <source>
        <dbReference type="ARBA" id="ARBA00023172"/>
    </source>
</evidence>
<dbReference type="InterPro" id="IPR011010">
    <property type="entry name" value="DNA_brk_join_enz"/>
</dbReference>
<evidence type="ECO:0000256" key="2">
    <source>
        <dbReference type="ARBA" id="ARBA00022908"/>
    </source>
</evidence>
<evidence type="ECO:0000259" key="7">
    <source>
        <dbReference type="PROSITE" id="PS51900"/>
    </source>
</evidence>
<dbReference type="GO" id="GO:0006310">
    <property type="term" value="P:DNA recombination"/>
    <property type="evidence" value="ECO:0007669"/>
    <property type="project" value="UniProtKB-KW"/>
</dbReference>
<keyword evidence="4" id="KW-0233">DNA recombination</keyword>
<organism evidence="8 9">
    <name type="scientific">Polyangium spumosum</name>
    <dbReference type="NCBI Taxonomy" id="889282"/>
    <lineage>
        <taxon>Bacteria</taxon>
        <taxon>Pseudomonadati</taxon>
        <taxon>Myxococcota</taxon>
        <taxon>Polyangia</taxon>
        <taxon>Polyangiales</taxon>
        <taxon>Polyangiaceae</taxon>
        <taxon>Polyangium</taxon>
    </lineage>
</organism>
<accession>A0A6N7Q1P2</accession>
<protein>
    <submittedName>
        <fullName evidence="8">Tyrosine-type recombinase/integrase</fullName>
    </submittedName>
</protein>
<dbReference type="Proteomes" id="UP000440224">
    <property type="component" value="Unassembled WGS sequence"/>
</dbReference>
<dbReference type="Pfam" id="PF00589">
    <property type="entry name" value="Phage_integrase"/>
    <property type="match status" value="1"/>
</dbReference>
<dbReference type="Pfam" id="PF02899">
    <property type="entry name" value="Phage_int_SAM_1"/>
    <property type="match status" value="1"/>
</dbReference>
<comment type="similarity">
    <text evidence="1">Belongs to the 'phage' integrase family.</text>
</comment>
<dbReference type="PANTHER" id="PTHR30349:SF64">
    <property type="entry name" value="PROPHAGE INTEGRASE INTD-RELATED"/>
    <property type="match status" value="1"/>
</dbReference>
<dbReference type="AlphaFoldDB" id="A0A6N7Q1P2"/>
<dbReference type="PROSITE" id="PS51900">
    <property type="entry name" value="CB"/>
    <property type="match status" value="1"/>
</dbReference>
<feature type="domain" description="Core-binding (CB)" evidence="7">
    <location>
        <begin position="77"/>
        <end position="162"/>
    </location>
</feature>
<evidence type="ECO:0000313" key="8">
    <source>
        <dbReference type="EMBL" id="MRG96525.1"/>
    </source>
</evidence>
<evidence type="ECO:0000256" key="3">
    <source>
        <dbReference type="ARBA" id="ARBA00023125"/>
    </source>
</evidence>
<proteinExistence type="inferred from homology"/>
<dbReference type="Gene3D" id="1.10.443.10">
    <property type="entry name" value="Intergrase catalytic core"/>
    <property type="match status" value="1"/>
</dbReference>
<dbReference type="InterPro" id="IPR010998">
    <property type="entry name" value="Integrase_recombinase_N"/>
</dbReference>
<name>A0A6N7Q1P2_9BACT</name>
<dbReference type="GO" id="GO:0003677">
    <property type="term" value="F:DNA binding"/>
    <property type="evidence" value="ECO:0007669"/>
    <property type="project" value="UniProtKB-UniRule"/>
</dbReference>
<feature type="domain" description="Tyr recombinase" evidence="6">
    <location>
        <begin position="189"/>
        <end position="359"/>
    </location>
</feature>
<sequence>MSRSKRKYTLGQPHLLRRRGKGRLWTGWIDGREVSLGTPDRVEAQRKLDEFVARRQREQAAADRGGVEKGAPPVEAPLLTELAMQFAEYCRPPRHTKKTADSYAQRVLYFIEWAETNDVRRADEITFKLMSKYVRSRTQAGAQAATVNRDLTPVRQMFAFAKREGLIPKDPFKHEDFTSLKLREPRPKPNALALSPQQVDLFLDTADRMTHPAYGALFRLTAGSAIRIDEARHLDARDVDEARGLLTITPKPNWTTKGYRYREIPVSARTAAAVRAFVARQNEVALDDKSVWKEIQRIRKEANLPKFSIHDLRRAWASAVHANGASLKQVSVWLGHADVQTTERYIRVFLTQTSGHQYLPR</sequence>
<evidence type="ECO:0000256" key="1">
    <source>
        <dbReference type="ARBA" id="ARBA00008857"/>
    </source>
</evidence>
<gene>
    <name evidence="8" type="ORF">GF068_32060</name>
</gene>
<dbReference type="SUPFAM" id="SSF56349">
    <property type="entry name" value="DNA breaking-rejoining enzymes"/>
    <property type="match status" value="1"/>
</dbReference>
<dbReference type="InterPro" id="IPR004107">
    <property type="entry name" value="Integrase_SAM-like_N"/>
</dbReference>
<dbReference type="InterPro" id="IPR050090">
    <property type="entry name" value="Tyrosine_recombinase_XerCD"/>
</dbReference>
<dbReference type="InterPro" id="IPR013762">
    <property type="entry name" value="Integrase-like_cat_sf"/>
</dbReference>
<dbReference type="PROSITE" id="PS51898">
    <property type="entry name" value="TYR_RECOMBINASE"/>
    <property type="match status" value="1"/>
</dbReference>
<reference evidence="8 9" key="1">
    <citation type="submission" date="2019-10" db="EMBL/GenBank/DDBJ databases">
        <title>A soil myxobacterium in the family Polyangiaceae.</title>
        <authorList>
            <person name="Li Y."/>
            <person name="Wang J."/>
        </authorList>
    </citation>
    <scope>NUCLEOTIDE SEQUENCE [LARGE SCALE GENOMIC DNA]</scope>
    <source>
        <strain evidence="8 9">DSM 14734</strain>
    </source>
</reference>
<dbReference type="GO" id="GO:0015074">
    <property type="term" value="P:DNA integration"/>
    <property type="evidence" value="ECO:0007669"/>
    <property type="project" value="UniProtKB-KW"/>
</dbReference>
<dbReference type="PANTHER" id="PTHR30349">
    <property type="entry name" value="PHAGE INTEGRASE-RELATED"/>
    <property type="match status" value="1"/>
</dbReference>
<dbReference type="InterPro" id="IPR002104">
    <property type="entry name" value="Integrase_catalytic"/>
</dbReference>
<evidence type="ECO:0000313" key="9">
    <source>
        <dbReference type="Proteomes" id="UP000440224"/>
    </source>
</evidence>
<comment type="caution">
    <text evidence="8">The sequence shown here is derived from an EMBL/GenBank/DDBJ whole genome shotgun (WGS) entry which is preliminary data.</text>
</comment>
<keyword evidence="3 5" id="KW-0238">DNA-binding</keyword>
<dbReference type="EMBL" id="WJIE01000012">
    <property type="protein sequence ID" value="MRG96525.1"/>
    <property type="molecule type" value="Genomic_DNA"/>
</dbReference>
<keyword evidence="2" id="KW-0229">DNA integration</keyword>
<evidence type="ECO:0000259" key="6">
    <source>
        <dbReference type="PROSITE" id="PS51898"/>
    </source>
</evidence>
<evidence type="ECO:0000256" key="5">
    <source>
        <dbReference type="PROSITE-ProRule" id="PRU01248"/>
    </source>
</evidence>
<dbReference type="CDD" id="cd00796">
    <property type="entry name" value="INT_Rci_Hp1_C"/>
    <property type="match status" value="1"/>
</dbReference>
<dbReference type="Gene3D" id="1.10.150.130">
    <property type="match status" value="1"/>
</dbReference>
<keyword evidence="9" id="KW-1185">Reference proteome</keyword>
<dbReference type="RefSeq" id="WP_153823336.1">
    <property type="nucleotide sequence ID" value="NZ_WJIE01000012.1"/>
</dbReference>
<dbReference type="OrthoDB" id="9814722at2"/>